<dbReference type="PANTHER" id="PTHR13161">
    <property type="entry name" value="SPLICING FACTOR SUPPRESSOR OF WHITE APRICOT"/>
    <property type="match status" value="1"/>
</dbReference>
<feature type="region of interest" description="Disordered" evidence="3">
    <location>
        <begin position="175"/>
        <end position="206"/>
    </location>
</feature>
<accession>A0A074ZJ99</accession>
<dbReference type="GO" id="GO:0006397">
    <property type="term" value="P:mRNA processing"/>
    <property type="evidence" value="ECO:0007669"/>
    <property type="project" value="UniProtKB-KW"/>
</dbReference>
<keyword evidence="6" id="KW-1185">Reference proteome</keyword>
<dbReference type="Proteomes" id="UP000054324">
    <property type="component" value="Unassembled WGS sequence"/>
</dbReference>
<gene>
    <name evidence="5" type="ORF">T265_08700</name>
</gene>
<feature type="region of interest" description="Disordered" evidence="3">
    <location>
        <begin position="375"/>
        <end position="473"/>
    </location>
</feature>
<feature type="compositionally biased region" description="Low complexity" evidence="3">
    <location>
        <begin position="178"/>
        <end position="196"/>
    </location>
</feature>
<feature type="compositionally biased region" description="Basic and acidic residues" evidence="3">
    <location>
        <begin position="775"/>
        <end position="784"/>
    </location>
</feature>
<reference evidence="5 6" key="1">
    <citation type="submission" date="2013-11" db="EMBL/GenBank/DDBJ databases">
        <title>Opisthorchis viverrini - life in the bile duct.</title>
        <authorList>
            <person name="Young N.D."/>
            <person name="Nagarajan N."/>
            <person name="Lin S.J."/>
            <person name="Korhonen P.K."/>
            <person name="Jex A.R."/>
            <person name="Hall R.S."/>
            <person name="Safavi-Hemami H."/>
            <person name="Kaewkong W."/>
            <person name="Bertrand D."/>
            <person name="Gao S."/>
            <person name="Seet Q."/>
            <person name="Wongkham S."/>
            <person name="Teh B.T."/>
            <person name="Wongkham C."/>
            <person name="Intapan P.M."/>
            <person name="Maleewong W."/>
            <person name="Yang X."/>
            <person name="Hu M."/>
            <person name="Wang Z."/>
            <person name="Hofmann A."/>
            <person name="Sternberg P.W."/>
            <person name="Tan P."/>
            <person name="Wang J."/>
            <person name="Gasser R.B."/>
        </authorList>
    </citation>
    <scope>NUCLEOTIDE SEQUENCE [LARGE SCALE GENOMIC DNA]</scope>
</reference>
<dbReference type="InterPro" id="IPR040397">
    <property type="entry name" value="SWAP"/>
</dbReference>
<protein>
    <recommendedName>
        <fullName evidence="4">Suppressor of white apricot N-terminal domain-containing protein</fullName>
    </recommendedName>
</protein>
<feature type="region of interest" description="Disordered" evidence="3">
    <location>
        <begin position="775"/>
        <end position="975"/>
    </location>
</feature>
<feature type="compositionally biased region" description="Low complexity" evidence="3">
    <location>
        <begin position="539"/>
        <end position="553"/>
    </location>
</feature>
<evidence type="ECO:0000256" key="2">
    <source>
        <dbReference type="ARBA" id="ARBA00023187"/>
    </source>
</evidence>
<keyword evidence="2" id="KW-0508">mRNA splicing</keyword>
<feature type="compositionally biased region" description="Low complexity" evidence="3">
    <location>
        <begin position="593"/>
        <end position="607"/>
    </location>
</feature>
<dbReference type="Pfam" id="PF09750">
    <property type="entry name" value="DRY_EERY"/>
    <property type="match status" value="1"/>
</dbReference>
<keyword evidence="1" id="KW-0507">mRNA processing</keyword>
<dbReference type="STRING" id="6198.A0A074ZJ99"/>
<name>A0A074ZJ99_OPIVI</name>
<evidence type="ECO:0000313" key="5">
    <source>
        <dbReference type="EMBL" id="KER23430.1"/>
    </source>
</evidence>
<feature type="compositionally biased region" description="Basic residues" evidence="3">
    <location>
        <begin position="415"/>
        <end position="429"/>
    </location>
</feature>
<evidence type="ECO:0000259" key="4">
    <source>
        <dbReference type="SMART" id="SM01141"/>
    </source>
</evidence>
<evidence type="ECO:0000256" key="3">
    <source>
        <dbReference type="SAM" id="MobiDB-lite"/>
    </source>
</evidence>
<feature type="compositionally biased region" description="Basic residues" evidence="3">
    <location>
        <begin position="526"/>
        <end position="538"/>
    </location>
</feature>
<feature type="compositionally biased region" description="Polar residues" evidence="3">
    <location>
        <begin position="869"/>
        <end position="884"/>
    </location>
</feature>
<sequence length="975" mass="108819">MWQEARRQEKHIRTLMVDYKRRAERRRDYYERIKQDPIKFLRVYGRPSKLHLDSEIVKAAENPNNMMPWVGDPSILIDRFDARANLENWENPSSEELKDAVICRLTPVERIEERLCMYERYRCLIHNDYAGVTEAMALKQIEMDEKYGDLEKKRKEEEEANKKVLEPKAAIGFTYEDSTVPTSTGPPSASVVPVPGESDSDGEADSDMDIDVELDLATLGVEGRRQLAKSASLFGLHSTDFVRLLDADQQLETELRLAKALEEEKLQLAGRKSRRARRILKERRSHEKFPKLFTTKVGLLNGQPISRRTVYLSASSSDSGEYPSEEDEVYVGTRGSSAKAAAAQARRARAKPLLSNAVGPSVMIGGMTSISLCRRRNHTSEPGENVRKSGIRPSSSSQGSSRSRSSSSSTDRNSGRRLRREGGRSHGKRSRVEYITAFGEGTDDNTESSNKRHPSLSSNATSWTKNRSPGCATSSLAASVVSKYLDSSKRSVSPKKFGATVHHSTSPSLHRRHAARNRSPAEKFRGARQKPRRTRSHSNSRSSSSSSRSLSNRENIRGKRNLRGPTRSSSSSSTDNWNHDRSRSTRSRRNSSRPRSLSSRRSGSPSPLDDRSSFNRLGESNLRSTSSASFGAGQSSISPVRKRYYRPELESDEGSQLSDSSSNNSVHENRSSGRFPRWRDSGGSNYMAGKTETYSTSGDRNQRSPPKAPADTCSVGKPSLTPQELLKRRMQAQLTKAFNADKKAELEKQLQLERERQLREEGLRRQALLLRRQEDKRARNERRAVAIASGSIPEDLSDSSSTSSDAQTSGRGTRSLHFPASHPDAASDRAPPKHGALAVRPHSQRTPSPSRRSRLPSPPSSTRLRNPKYMQTTQSGMKFTSQDESLPKGDDSSRSFGGRFMSSDSGRSSPYGRPGAAGGSQSAPYSHSRPFNQRGVQHWPTQETGRLSSHRRGLQSPVHLRSLTPNRVDRHSRYP</sequence>
<evidence type="ECO:0000256" key="1">
    <source>
        <dbReference type="ARBA" id="ARBA00022664"/>
    </source>
</evidence>
<dbReference type="EMBL" id="KL596850">
    <property type="protein sequence ID" value="KER23430.1"/>
    <property type="molecule type" value="Genomic_DNA"/>
</dbReference>
<dbReference type="GO" id="GO:0008380">
    <property type="term" value="P:RNA splicing"/>
    <property type="evidence" value="ECO:0007669"/>
    <property type="project" value="UniProtKB-KW"/>
</dbReference>
<feature type="compositionally biased region" description="Basic and acidic residues" evidence="3">
    <location>
        <begin position="378"/>
        <end position="387"/>
    </location>
</feature>
<feature type="compositionally biased region" description="Polar residues" evidence="3">
    <location>
        <begin position="919"/>
        <end position="947"/>
    </location>
</feature>
<feature type="compositionally biased region" description="Low complexity" evidence="3">
    <location>
        <begin position="654"/>
        <end position="665"/>
    </location>
</feature>
<feature type="region of interest" description="Disordered" evidence="3">
    <location>
        <begin position="485"/>
        <end position="719"/>
    </location>
</feature>
<dbReference type="RefSeq" id="XP_009172838.1">
    <property type="nucleotide sequence ID" value="XM_009174574.1"/>
</dbReference>
<feature type="compositionally biased region" description="Low complexity" evidence="3">
    <location>
        <begin position="894"/>
        <end position="909"/>
    </location>
</feature>
<dbReference type="GeneID" id="20322879"/>
<feature type="compositionally biased region" description="Low complexity" evidence="3">
    <location>
        <begin position="789"/>
        <end position="809"/>
    </location>
</feature>
<dbReference type="OrthoDB" id="10070965at2759"/>
<evidence type="ECO:0000313" key="6">
    <source>
        <dbReference type="Proteomes" id="UP000054324"/>
    </source>
</evidence>
<dbReference type="SMART" id="SM01141">
    <property type="entry name" value="DRY_EERY"/>
    <property type="match status" value="1"/>
</dbReference>
<feature type="compositionally biased region" description="Low complexity" evidence="3">
    <location>
        <begin position="840"/>
        <end position="850"/>
    </location>
</feature>
<dbReference type="CTD" id="20322879"/>
<feature type="compositionally biased region" description="Low complexity" evidence="3">
    <location>
        <begin position="391"/>
        <end position="412"/>
    </location>
</feature>
<dbReference type="PANTHER" id="PTHR13161:SF4">
    <property type="entry name" value="CLK4-ASSOCIATING SERINE_ARGININE RICH PROTEIN"/>
    <property type="match status" value="1"/>
</dbReference>
<organism evidence="5 6">
    <name type="scientific">Opisthorchis viverrini</name>
    <name type="common">Southeast Asian liver fluke</name>
    <dbReference type="NCBI Taxonomy" id="6198"/>
    <lineage>
        <taxon>Eukaryota</taxon>
        <taxon>Metazoa</taxon>
        <taxon>Spiralia</taxon>
        <taxon>Lophotrochozoa</taxon>
        <taxon>Platyhelminthes</taxon>
        <taxon>Trematoda</taxon>
        <taxon>Digenea</taxon>
        <taxon>Opisthorchiida</taxon>
        <taxon>Opisthorchiata</taxon>
        <taxon>Opisthorchiidae</taxon>
        <taxon>Opisthorchis</taxon>
    </lineage>
</organism>
<feature type="domain" description="Suppressor of white apricot N-terminal" evidence="4">
    <location>
        <begin position="39"/>
        <end position="179"/>
    </location>
</feature>
<proteinExistence type="predicted"/>
<dbReference type="KEGG" id="ovi:T265_08700"/>
<feature type="compositionally biased region" description="Polar residues" evidence="3">
    <location>
        <begin position="455"/>
        <end position="473"/>
    </location>
</feature>
<dbReference type="AlphaFoldDB" id="A0A074ZJ99"/>
<feature type="compositionally biased region" description="Polar residues" evidence="3">
    <location>
        <begin position="621"/>
        <end position="638"/>
    </location>
</feature>
<dbReference type="InterPro" id="IPR019147">
    <property type="entry name" value="SWAP_N_domain"/>
</dbReference>